<evidence type="ECO:0000256" key="1">
    <source>
        <dbReference type="ARBA" id="ARBA00004141"/>
    </source>
</evidence>
<comment type="subcellular location">
    <subcellularLocation>
        <location evidence="12">Endoplasmic reticulum membrane</location>
        <topology evidence="12">Multi-pass membrane protein</topology>
    </subcellularLocation>
    <subcellularLocation>
        <location evidence="1">Membrane</location>
        <topology evidence="1">Multi-pass membrane protein</topology>
    </subcellularLocation>
</comment>
<dbReference type="GO" id="GO:0005783">
    <property type="term" value="C:endoplasmic reticulum"/>
    <property type="evidence" value="ECO:0000318"/>
    <property type="project" value="GO_Central"/>
</dbReference>
<comment type="similarity">
    <text evidence="2 12">Belongs to the class VI-like SAM-binding methyltransferase superfamily. Isoprenylcysteine carboxyl methyltransferase family.</text>
</comment>
<protein>
    <recommendedName>
        <fullName evidence="11 12">Protein-S-isoprenylcysteine O-methyltransferase</fullName>
        <ecNumber evidence="3 12">2.1.1.100</ecNumber>
    </recommendedName>
</protein>
<dbReference type="EMBL" id="AE016814">
    <property type="protein sequence ID" value="AAS50488.1"/>
    <property type="molecule type" value="Genomic_DNA"/>
</dbReference>
<dbReference type="RefSeq" id="NP_982664.1">
    <property type="nucleotide sequence ID" value="NM_208017.1"/>
</dbReference>
<dbReference type="OrthoDB" id="422086at2759"/>
<evidence type="ECO:0000256" key="5">
    <source>
        <dbReference type="ARBA" id="ARBA00022603"/>
    </source>
</evidence>
<dbReference type="EC" id="2.1.1.100" evidence="3 12"/>
<dbReference type="KEGG" id="ago:AGOS_AAR122C"/>
<dbReference type="PANTHER" id="PTHR12714:SF9">
    <property type="entry name" value="PROTEIN-S-ISOPRENYLCYSTEINE O-METHYLTRANSFERASE"/>
    <property type="match status" value="1"/>
</dbReference>
<name>Q75EF9_EREGS</name>
<dbReference type="GO" id="GO:0007323">
    <property type="term" value="P:peptide pheromone maturation"/>
    <property type="evidence" value="ECO:0000318"/>
    <property type="project" value="GO_Central"/>
</dbReference>
<evidence type="ECO:0000256" key="7">
    <source>
        <dbReference type="ARBA" id="ARBA00022691"/>
    </source>
</evidence>
<dbReference type="InParanoid" id="Q75EF9"/>
<dbReference type="GeneID" id="4618428"/>
<dbReference type="Gene3D" id="1.20.120.1630">
    <property type="match status" value="1"/>
</dbReference>
<dbReference type="FunCoup" id="Q75EF9">
    <property type="interactions" value="502"/>
</dbReference>
<dbReference type="HOGENOM" id="CLU_065200_0_2_1"/>
<evidence type="ECO:0000256" key="2">
    <source>
        <dbReference type="ARBA" id="ARBA00009140"/>
    </source>
</evidence>
<feature type="transmembrane region" description="Helical" evidence="12">
    <location>
        <begin position="98"/>
        <end position="116"/>
    </location>
</feature>
<dbReference type="Proteomes" id="UP000000591">
    <property type="component" value="Chromosome I"/>
</dbReference>
<evidence type="ECO:0000256" key="3">
    <source>
        <dbReference type="ARBA" id="ARBA00012151"/>
    </source>
</evidence>
<evidence type="ECO:0000256" key="6">
    <source>
        <dbReference type="ARBA" id="ARBA00022679"/>
    </source>
</evidence>
<evidence type="ECO:0000256" key="4">
    <source>
        <dbReference type="ARBA" id="ARBA00022507"/>
    </source>
</evidence>
<evidence type="ECO:0000256" key="8">
    <source>
        <dbReference type="ARBA" id="ARBA00022692"/>
    </source>
</evidence>
<dbReference type="PROSITE" id="PS51564">
    <property type="entry name" value="SAM_ICMT"/>
    <property type="match status" value="1"/>
</dbReference>
<keyword evidence="10 12" id="KW-0472">Membrane</keyword>
<dbReference type="FunFam" id="1.20.120.1630:FF:000018">
    <property type="entry name" value="Protein-S-isoprenylcysteine O-methyltransferase"/>
    <property type="match status" value="1"/>
</dbReference>
<keyword evidence="5 12" id="KW-0489">Methyltransferase</keyword>
<keyword evidence="12" id="KW-0256">Endoplasmic reticulum</keyword>
<keyword evidence="7 12" id="KW-0949">S-adenosyl-L-methionine</keyword>
<evidence type="ECO:0000256" key="10">
    <source>
        <dbReference type="ARBA" id="ARBA00023136"/>
    </source>
</evidence>
<dbReference type="GO" id="GO:0004671">
    <property type="term" value="F:protein C-terminal S-isoprenylcysteine carboxyl O-methyltransferase activity"/>
    <property type="evidence" value="ECO:0000318"/>
    <property type="project" value="GO_Central"/>
</dbReference>
<gene>
    <name evidence="13" type="ORF">AGOS_AAR122C</name>
</gene>
<comment type="catalytic activity">
    <reaction evidence="12">
        <text>[protein]-C-terminal S-[(2E,6E)-farnesyl]-L-cysteine + S-adenosyl-L-methionine = [protein]-C-terminal S-[(2E,6E)-farnesyl]-L-cysteine methyl ester + S-adenosyl-L-homocysteine</text>
        <dbReference type="Rhea" id="RHEA:21672"/>
        <dbReference type="Rhea" id="RHEA-COMP:12125"/>
        <dbReference type="Rhea" id="RHEA-COMP:12126"/>
        <dbReference type="ChEBI" id="CHEBI:57856"/>
        <dbReference type="ChEBI" id="CHEBI:59789"/>
        <dbReference type="ChEBI" id="CHEBI:90510"/>
        <dbReference type="ChEBI" id="CHEBI:90511"/>
        <dbReference type="EC" id="2.1.1.100"/>
    </reaction>
</comment>
<dbReference type="Pfam" id="PF04140">
    <property type="entry name" value="ICMT"/>
    <property type="match status" value="1"/>
</dbReference>
<feature type="transmembrane region" description="Helical" evidence="12">
    <location>
        <begin position="188"/>
        <end position="212"/>
    </location>
</feature>
<dbReference type="PANTHER" id="PTHR12714">
    <property type="entry name" value="PROTEIN-S ISOPRENYLCYSTEINE O-METHYLTRANSFERASE"/>
    <property type="match status" value="1"/>
</dbReference>
<organism evidence="13 14">
    <name type="scientific">Eremothecium gossypii (strain ATCC 10895 / CBS 109.51 / FGSC 9923 / NRRL Y-1056)</name>
    <name type="common">Yeast</name>
    <name type="synonym">Ashbya gossypii</name>
    <dbReference type="NCBI Taxonomy" id="284811"/>
    <lineage>
        <taxon>Eukaryota</taxon>
        <taxon>Fungi</taxon>
        <taxon>Dikarya</taxon>
        <taxon>Ascomycota</taxon>
        <taxon>Saccharomycotina</taxon>
        <taxon>Saccharomycetes</taxon>
        <taxon>Saccharomycetales</taxon>
        <taxon>Saccharomycetaceae</taxon>
        <taxon>Eremothecium</taxon>
    </lineage>
</organism>
<evidence type="ECO:0000256" key="9">
    <source>
        <dbReference type="ARBA" id="ARBA00022989"/>
    </source>
</evidence>
<evidence type="ECO:0000313" key="13">
    <source>
        <dbReference type="EMBL" id="AAS50488.1"/>
    </source>
</evidence>
<dbReference type="eggNOG" id="KOG2628">
    <property type="taxonomic scope" value="Eukaryota"/>
</dbReference>
<evidence type="ECO:0000256" key="12">
    <source>
        <dbReference type="RuleBase" id="RU362022"/>
    </source>
</evidence>
<dbReference type="GO" id="GO:0019236">
    <property type="term" value="P:response to pheromone"/>
    <property type="evidence" value="ECO:0007669"/>
    <property type="project" value="UniProtKB-KW"/>
</dbReference>
<dbReference type="STRING" id="284811.Q75EF9"/>
<keyword evidence="9 12" id="KW-1133">Transmembrane helix</keyword>
<dbReference type="GO" id="GO:0005789">
    <property type="term" value="C:endoplasmic reticulum membrane"/>
    <property type="evidence" value="ECO:0007669"/>
    <property type="project" value="UniProtKB-SubCell"/>
</dbReference>
<dbReference type="GO" id="GO:0005637">
    <property type="term" value="C:nuclear inner membrane"/>
    <property type="evidence" value="ECO:0007669"/>
    <property type="project" value="EnsemblFungi"/>
</dbReference>
<keyword evidence="4" id="KW-0589">Pheromone response</keyword>
<accession>Q75EF9</accession>
<dbReference type="InterPro" id="IPR025770">
    <property type="entry name" value="PPMT_MeTrfase"/>
</dbReference>
<feature type="transmembrane region" description="Helical" evidence="12">
    <location>
        <begin position="128"/>
        <end position="145"/>
    </location>
</feature>
<dbReference type="GO" id="GO:0032259">
    <property type="term" value="P:methylation"/>
    <property type="evidence" value="ECO:0007669"/>
    <property type="project" value="UniProtKB-KW"/>
</dbReference>
<dbReference type="InterPro" id="IPR007269">
    <property type="entry name" value="ICMT_MeTrfase"/>
</dbReference>
<sequence length="250" mass="28457">MTTGNGAASHEEEPLVIDGAVYPDIVKNPLDEISCTSYVLGILFGASVALLPIARFWNFNLYVAALCAFHFLEFYITARYNPGKVEVGSFVLRNGKSYFLAQALSVCEVWLELWLFPNWKNTWRSTGHTACVVVGIVLLLFGQYVRSQAMVTAGQSFSHLIKTTKEPDHVLVTTGIYRISRHPSYLGYFWWTLGTQLVLLNPVTFVVFAIILCKYFSDRIRYEEHYLLQFFGKVYVSYRESTGVYIPFIP</sequence>
<reference evidence="14" key="2">
    <citation type="journal article" date="2013" name="G3 (Bethesda)">
        <title>Genomes of Ashbya fungi isolated from insects reveal four mating-type loci, numerous translocations, lack of transposons, and distinct gene duplications.</title>
        <authorList>
            <person name="Dietrich F.S."/>
            <person name="Voegeli S."/>
            <person name="Kuo S."/>
            <person name="Philippsen P."/>
        </authorList>
    </citation>
    <scope>GENOME REANNOTATION</scope>
    <source>
        <strain evidence="14">ATCC 10895 / CBS 109.51 / FGSC 9923 / NRRL Y-1056</strain>
    </source>
</reference>
<dbReference type="OMA" id="IKREEAY"/>
<keyword evidence="8 12" id="KW-0812">Transmembrane</keyword>
<dbReference type="AlphaFoldDB" id="Q75EF9"/>
<keyword evidence="6" id="KW-0808">Transferase</keyword>
<feature type="transmembrane region" description="Helical" evidence="12">
    <location>
        <begin position="61"/>
        <end position="78"/>
    </location>
</feature>
<keyword evidence="14" id="KW-1185">Reference proteome</keyword>
<feature type="transmembrane region" description="Helical" evidence="12">
    <location>
        <begin position="36"/>
        <end position="54"/>
    </location>
</feature>
<reference evidence="13 14" key="1">
    <citation type="journal article" date="2004" name="Science">
        <title>The Ashbya gossypii genome as a tool for mapping the ancient Saccharomyces cerevisiae genome.</title>
        <authorList>
            <person name="Dietrich F.S."/>
            <person name="Voegeli S."/>
            <person name="Brachat S."/>
            <person name="Lerch A."/>
            <person name="Gates K."/>
            <person name="Steiner S."/>
            <person name="Mohr C."/>
            <person name="Pohlmann R."/>
            <person name="Luedi P."/>
            <person name="Choi S."/>
            <person name="Wing R.A."/>
            <person name="Flavier A."/>
            <person name="Gaffney T.D."/>
            <person name="Philippsen P."/>
        </authorList>
    </citation>
    <scope>NUCLEOTIDE SEQUENCE [LARGE SCALE GENOMIC DNA]</scope>
    <source>
        <strain evidence="14">ATCC 10895 / CBS 109.51 / FGSC 9923 / NRRL Y-1056</strain>
    </source>
</reference>
<evidence type="ECO:0000313" key="14">
    <source>
        <dbReference type="Proteomes" id="UP000000591"/>
    </source>
</evidence>
<proteinExistence type="inferred from homology"/>
<evidence type="ECO:0000256" key="11">
    <source>
        <dbReference type="ARBA" id="ARBA00023656"/>
    </source>
</evidence>